<comment type="caution">
    <text evidence="2">The sequence shown here is derived from an EMBL/GenBank/DDBJ whole genome shotgun (WGS) entry which is preliminary data.</text>
</comment>
<dbReference type="PANTHER" id="PTHR33371:SF15">
    <property type="entry name" value="LIPOPROTEIN LPRN"/>
    <property type="match status" value="1"/>
</dbReference>
<feature type="domain" description="Mce/MlaD" evidence="1">
    <location>
        <begin position="49"/>
        <end position="122"/>
    </location>
</feature>
<keyword evidence="3" id="KW-1185">Reference proteome</keyword>
<dbReference type="AlphaFoldDB" id="A0AA90SSU9"/>
<dbReference type="RefSeq" id="WP_220658361.1">
    <property type="nucleotide sequence ID" value="NZ_CBCSFC010000022.1"/>
</dbReference>
<accession>A0AA90SSU9</accession>
<dbReference type="PANTHER" id="PTHR33371">
    <property type="entry name" value="INTERMEMBRANE PHOSPHOLIPID TRANSPORT SYSTEM BINDING PROTEIN MLAD-RELATED"/>
    <property type="match status" value="1"/>
</dbReference>
<dbReference type="PROSITE" id="PS51257">
    <property type="entry name" value="PROKAR_LIPOPROTEIN"/>
    <property type="match status" value="1"/>
</dbReference>
<name>A0AA90SSU9_9ACTN</name>
<gene>
    <name evidence="2" type="ORF">Q7X28_20075</name>
</gene>
<dbReference type="Proteomes" id="UP001178281">
    <property type="component" value="Unassembled WGS sequence"/>
</dbReference>
<organism evidence="2 3">
    <name type="scientific">Tsukamurella strandjordii</name>
    <dbReference type="NCBI Taxonomy" id="147577"/>
    <lineage>
        <taxon>Bacteria</taxon>
        <taxon>Bacillati</taxon>
        <taxon>Actinomycetota</taxon>
        <taxon>Actinomycetes</taxon>
        <taxon>Mycobacteriales</taxon>
        <taxon>Tsukamurellaceae</taxon>
        <taxon>Tsukamurella</taxon>
    </lineage>
</organism>
<evidence type="ECO:0000313" key="3">
    <source>
        <dbReference type="Proteomes" id="UP001178281"/>
    </source>
</evidence>
<dbReference type="InterPro" id="IPR052336">
    <property type="entry name" value="MlaD_Phospholipid_Transporter"/>
</dbReference>
<dbReference type="GO" id="GO:0005576">
    <property type="term" value="C:extracellular region"/>
    <property type="evidence" value="ECO:0007669"/>
    <property type="project" value="TreeGrafter"/>
</dbReference>
<reference evidence="2" key="1">
    <citation type="submission" date="2023-08" db="EMBL/GenBank/DDBJ databases">
        <title>The draft genome of Tsukamurella strandjordii strain 050030.</title>
        <authorList>
            <person name="Zhao F."/>
            <person name="Feng Y."/>
            <person name="Zong Z."/>
        </authorList>
    </citation>
    <scope>NUCLEOTIDE SEQUENCE</scope>
    <source>
        <strain evidence="2">050030</strain>
    </source>
</reference>
<protein>
    <submittedName>
        <fullName evidence="2">MlaD family protein</fullName>
    </submittedName>
</protein>
<dbReference type="InterPro" id="IPR003399">
    <property type="entry name" value="Mce/MlaD"/>
</dbReference>
<evidence type="ECO:0000313" key="2">
    <source>
        <dbReference type="EMBL" id="MDP0400221.1"/>
    </source>
</evidence>
<proteinExistence type="predicted"/>
<sequence length="351" mass="36679">MRIPTKKSALRVAQVGVATVTAGAMLTGCAGTFNPSSIPAPGQPGGGSGYTLHLDFSNVLNLPDKARVVFDGVNSGRLQKVTLQEGKAVVDVKINDGVQVPNTVTATLQQDTILGDTYVALKSTPGKPGTALKAGDTVPLAQTKPPTQIEDILRDLANFLGSGSLMQLQDTFKRINDNLPADPRQLSGLMKTVSQTVVDLGDQNDNVSQAITSVGNLVNTVNSNDDLLVALLKPSDNWLGDSLSLTTGAIRVLSRLSDALAPLIFTAPLLDSSTAVVAGVIKPLMFPGWPNMNGRQANLANLEDLLKNKILPFLASGAKVNVKEMGTNGGTPTAEAAQQTIKNLRMVGAVP</sequence>
<dbReference type="Pfam" id="PF02470">
    <property type="entry name" value="MlaD"/>
    <property type="match status" value="1"/>
</dbReference>
<dbReference type="EMBL" id="JAUTIX010000009">
    <property type="protein sequence ID" value="MDP0400221.1"/>
    <property type="molecule type" value="Genomic_DNA"/>
</dbReference>
<evidence type="ECO:0000259" key="1">
    <source>
        <dbReference type="Pfam" id="PF02470"/>
    </source>
</evidence>